<protein>
    <recommendedName>
        <fullName evidence="1">EF-hand domain-containing protein</fullName>
    </recommendedName>
</protein>
<evidence type="ECO:0000259" key="1">
    <source>
        <dbReference type="PROSITE" id="PS50222"/>
    </source>
</evidence>
<organism evidence="2 3">
    <name type="scientific">Enterobacter cloacae</name>
    <dbReference type="NCBI Taxonomy" id="550"/>
    <lineage>
        <taxon>Bacteria</taxon>
        <taxon>Pseudomonadati</taxon>
        <taxon>Pseudomonadota</taxon>
        <taxon>Gammaproteobacteria</taxon>
        <taxon>Enterobacterales</taxon>
        <taxon>Enterobacteriaceae</taxon>
        <taxon>Enterobacter</taxon>
        <taxon>Enterobacter cloacae complex</taxon>
    </lineage>
</organism>
<reference evidence="2 3" key="1">
    <citation type="submission" date="2018-06" db="EMBL/GenBank/DDBJ databases">
        <title>Carbapenemase-producing Enterobacteriaceae present in wastewater treatment plant effluent and nearby surface waters in the US.</title>
        <authorList>
            <person name="Mathys D.A."/>
            <person name="Mollenkopf D.F."/>
            <person name="Feicht S.M."/>
            <person name="Adams R.J."/>
            <person name="Albers A.L."/>
            <person name="Grooters S.V."/>
            <person name="Stuever D.M."/>
            <person name="Daniels J.B."/>
            <person name="Wittum T.E."/>
        </authorList>
    </citation>
    <scope>NUCLEOTIDE SEQUENCE [LARGE SCALE GENOMIC DNA]</scope>
    <source>
        <strain evidence="2 3">GEO_4_Eff_A</strain>
    </source>
</reference>
<gene>
    <name evidence="2" type="ORF">DM877_08855</name>
</gene>
<dbReference type="GO" id="GO:0005509">
    <property type="term" value="F:calcium ion binding"/>
    <property type="evidence" value="ECO:0007669"/>
    <property type="project" value="InterPro"/>
</dbReference>
<dbReference type="PROSITE" id="PS50222">
    <property type="entry name" value="EF_HAND_2"/>
    <property type="match status" value="1"/>
</dbReference>
<dbReference type="InterPro" id="IPR002048">
    <property type="entry name" value="EF_hand_dom"/>
</dbReference>
<dbReference type="InterPro" id="IPR018247">
    <property type="entry name" value="EF_Hand_1_Ca_BS"/>
</dbReference>
<dbReference type="AlphaFoldDB" id="A0A4Q2E7X4"/>
<name>A0A4Q2E7X4_ENTCL</name>
<proteinExistence type="predicted"/>
<sequence>MKNSLREGWMRDTYSWLAERINPEKGMRQGMVSRYYRGMMDKLDTDQDGELSGRELFQAIHHPEMGVRKIVSRLVVKHDSEWFGGSSHHKWETFFQNYDPLRINYMKQWCDTHEWMSQVPSFDKGQAIWHMHPVVFLDAISTPKAKGWAHSPFADLLGNVESKNDYTAYNRTWPHPHPKHTEAHYKTNLTSMTLGEVMAAQRKFDMFATGRFQIIPDTLKEAVRVLNLDVNAQYDEAMQDKIFEEYLIKIKRESIINYLDGNGSVEDAIYAWAMEFASAGVRKGKIINKGRTAHIEGVSYYSGDGLNRSHIMPDEMVSILEVSKNGKNKYIAFSLLFSLCPFITDVRSAEKPVQISKGPFAQSVSLNTEQENYSSWWKKQINTQLNNPVNFAGHYRLFVTSGGHGSECLHDYWICGWVIDKLTGKVVSTLPRSPEGGDSYVEAVDDGTSTGLKFKYTAKGDSKELTIQGRAANAPLQRDNGDFAVPECRLITYRFNGSDFDTLNEVSNGCKLSEQNVIYGH</sequence>
<dbReference type="EMBL" id="QJSL01000007">
    <property type="protein sequence ID" value="RXW29297.1"/>
    <property type="molecule type" value="Genomic_DNA"/>
</dbReference>
<feature type="domain" description="EF-hand" evidence="1">
    <location>
        <begin position="31"/>
        <end position="66"/>
    </location>
</feature>
<comment type="caution">
    <text evidence="2">The sequence shown here is derived from an EMBL/GenBank/DDBJ whole genome shotgun (WGS) entry which is preliminary data.</text>
</comment>
<dbReference type="PROSITE" id="PS00018">
    <property type="entry name" value="EF_HAND_1"/>
    <property type="match status" value="1"/>
</dbReference>
<evidence type="ECO:0000313" key="2">
    <source>
        <dbReference type="EMBL" id="RXW29297.1"/>
    </source>
</evidence>
<dbReference type="Proteomes" id="UP000290875">
    <property type="component" value="Unassembled WGS sequence"/>
</dbReference>
<dbReference type="RefSeq" id="WP_129324080.1">
    <property type="nucleotide sequence ID" value="NZ_QJSL01000007.1"/>
</dbReference>
<accession>A0A4Q2E7X4</accession>
<dbReference type="Gene3D" id="1.10.530.10">
    <property type="match status" value="1"/>
</dbReference>
<evidence type="ECO:0000313" key="3">
    <source>
        <dbReference type="Proteomes" id="UP000290875"/>
    </source>
</evidence>